<dbReference type="InterPro" id="IPR050556">
    <property type="entry name" value="Type_II_TA_system_RNase"/>
</dbReference>
<dbReference type="EMBL" id="WJXZ01000014">
    <property type="protein sequence ID" value="MRS64490.1"/>
    <property type="molecule type" value="Genomic_DNA"/>
</dbReference>
<reference evidence="9 10" key="1">
    <citation type="journal article" date="2018" name="Antonie Van Leeuwenhoek">
        <title>Larkinella terrae sp. nov., isolated from soil on Jeju Island, South Korea.</title>
        <authorList>
            <person name="Ten L.N."/>
            <person name="Jeon J."/>
            <person name="Park S.J."/>
            <person name="Park S."/>
            <person name="Lee S.Y."/>
            <person name="Kim M.K."/>
            <person name="Jung H.Y."/>
        </authorList>
    </citation>
    <scope>NUCLEOTIDE SEQUENCE [LARGE SCALE GENOMIC DNA]</scope>
    <source>
        <strain evidence="9 10">KCTC 52001</strain>
    </source>
</reference>
<dbReference type="InterPro" id="IPR002716">
    <property type="entry name" value="PIN_dom"/>
</dbReference>
<comment type="caution">
    <text evidence="9">The sequence shown here is derived from an EMBL/GenBank/DDBJ whole genome shotgun (WGS) entry which is preliminary data.</text>
</comment>
<dbReference type="InterPro" id="IPR029060">
    <property type="entry name" value="PIN-like_dom_sf"/>
</dbReference>
<dbReference type="RefSeq" id="WP_154177828.1">
    <property type="nucleotide sequence ID" value="NZ_WJXZ01000014.1"/>
</dbReference>
<evidence type="ECO:0000256" key="2">
    <source>
        <dbReference type="ARBA" id="ARBA00022649"/>
    </source>
</evidence>
<sequence length="125" mass="13914">MAESYLIDTSAVIKYLNGTFPENGLLLIDEIVDKKCSISFISEIELQVWNPSNPEDAVVYQSFIKGSEIIGLSPAIISETVRIRKECKVKLPDALIAATALTNGWVLIADNDKDFSRMNTRSDLY</sequence>
<dbReference type="GO" id="GO:0004518">
    <property type="term" value="F:nuclease activity"/>
    <property type="evidence" value="ECO:0007669"/>
    <property type="project" value="UniProtKB-KW"/>
</dbReference>
<keyword evidence="5" id="KW-0378">Hydrolase</keyword>
<keyword evidence="10" id="KW-1185">Reference proteome</keyword>
<dbReference type="AlphaFoldDB" id="A0A7K0ERQ8"/>
<evidence type="ECO:0000256" key="3">
    <source>
        <dbReference type="ARBA" id="ARBA00022722"/>
    </source>
</evidence>
<evidence type="ECO:0000256" key="1">
    <source>
        <dbReference type="ARBA" id="ARBA00001946"/>
    </source>
</evidence>
<dbReference type="SUPFAM" id="SSF88723">
    <property type="entry name" value="PIN domain-like"/>
    <property type="match status" value="1"/>
</dbReference>
<feature type="domain" description="PIN" evidence="8">
    <location>
        <begin position="5"/>
        <end position="118"/>
    </location>
</feature>
<protein>
    <submittedName>
        <fullName evidence="9">PIN domain-containing protein</fullName>
    </submittedName>
</protein>
<evidence type="ECO:0000256" key="7">
    <source>
        <dbReference type="ARBA" id="ARBA00038093"/>
    </source>
</evidence>
<keyword evidence="2" id="KW-1277">Toxin-antitoxin system</keyword>
<proteinExistence type="inferred from homology"/>
<dbReference type="Gene3D" id="3.40.50.1010">
    <property type="entry name" value="5'-nuclease"/>
    <property type="match status" value="1"/>
</dbReference>
<organism evidence="9 10">
    <name type="scientific">Larkinella terrae</name>
    <dbReference type="NCBI Taxonomy" id="2025311"/>
    <lineage>
        <taxon>Bacteria</taxon>
        <taxon>Pseudomonadati</taxon>
        <taxon>Bacteroidota</taxon>
        <taxon>Cytophagia</taxon>
        <taxon>Cytophagales</taxon>
        <taxon>Spirosomataceae</taxon>
        <taxon>Larkinella</taxon>
    </lineage>
</organism>
<evidence type="ECO:0000256" key="6">
    <source>
        <dbReference type="ARBA" id="ARBA00022842"/>
    </source>
</evidence>
<dbReference type="GO" id="GO:0016787">
    <property type="term" value="F:hydrolase activity"/>
    <property type="evidence" value="ECO:0007669"/>
    <property type="project" value="UniProtKB-KW"/>
</dbReference>
<evidence type="ECO:0000313" key="9">
    <source>
        <dbReference type="EMBL" id="MRS64490.1"/>
    </source>
</evidence>
<dbReference type="PANTHER" id="PTHR33653">
    <property type="entry name" value="RIBONUCLEASE VAPC2"/>
    <property type="match status" value="1"/>
</dbReference>
<comment type="similarity">
    <text evidence="7">Belongs to the PINc/VapC protein family.</text>
</comment>
<dbReference type="GO" id="GO:0046872">
    <property type="term" value="F:metal ion binding"/>
    <property type="evidence" value="ECO:0007669"/>
    <property type="project" value="UniProtKB-KW"/>
</dbReference>
<evidence type="ECO:0000259" key="8">
    <source>
        <dbReference type="Pfam" id="PF01850"/>
    </source>
</evidence>
<evidence type="ECO:0000313" key="10">
    <source>
        <dbReference type="Proteomes" id="UP000441754"/>
    </source>
</evidence>
<dbReference type="Pfam" id="PF01850">
    <property type="entry name" value="PIN"/>
    <property type="match status" value="1"/>
</dbReference>
<name>A0A7K0ERQ8_9BACT</name>
<dbReference type="OrthoDB" id="676982at2"/>
<evidence type="ECO:0000256" key="5">
    <source>
        <dbReference type="ARBA" id="ARBA00022801"/>
    </source>
</evidence>
<gene>
    <name evidence="9" type="ORF">GJJ30_24540</name>
</gene>
<comment type="cofactor">
    <cofactor evidence="1">
        <name>Mg(2+)</name>
        <dbReference type="ChEBI" id="CHEBI:18420"/>
    </cofactor>
</comment>
<keyword evidence="6" id="KW-0460">Magnesium</keyword>
<accession>A0A7K0ERQ8</accession>
<dbReference type="Proteomes" id="UP000441754">
    <property type="component" value="Unassembled WGS sequence"/>
</dbReference>
<keyword evidence="3" id="KW-0540">Nuclease</keyword>
<dbReference type="PANTHER" id="PTHR33653:SF1">
    <property type="entry name" value="RIBONUCLEASE VAPC2"/>
    <property type="match status" value="1"/>
</dbReference>
<dbReference type="CDD" id="cd18738">
    <property type="entry name" value="PIN_VapC4-5_FitB-like"/>
    <property type="match status" value="1"/>
</dbReference>
<evidence type="ECO:0000256" key="4">
    <source>
        <dbReference type="ARBA" id="ARBA00022723"/>
    </source>
</evidence>
<keyword evidence="4" id="KW-0479">Metal-binding</keyword>